<name>G8GBK7_HV1</name>
<organism evidence="3">
    <name type="scientific">Human immunodeficiency virus type 1</name>
    <name type="common">HIV-1</name>
    <dbReference type="NCBI Taxonomy" id="11676"/>
    <lineage>
        <taxon>Viruses</taxon>
        <taxon>Riboviria</taxon>
        <taxon>Pararnavirae</taxon>
        <taxon>Artverviricota</taxon>
        <taxon>Revtraviricetes</taxon>
        <taxon>Ortervirales</taxon>
        <taxon>Retroviridae</taxon>
        <taxon>Orthoretrovirinae</taxon>
        <taxon>Lentivirus</taxon>
        <taxon>Lentivirus humimdef1</taxon>
    </lineage>
</organism>
<organismHost>
    <name type="scientific">Homo sapiens</name>
    <name type="common">Human</name>
    <dbReference type="NCBI Taxonomy" id="9606"/>
</organismHost>
<dbReference type="EMBL" id="JN121045">
    <property type="protein sequence ID" value="AER92845.1"/>
    <property type="molecule type" value="Genomic_RNA"/>
</dbReference>
<proteinExistence type="predicted"/>
<evidence type="ECO:0000256" key="1">
    <source>
        <dbReference type="SAM" id="MobiDB-lite"/>
    </source>
</evidence>
<gene>
    <name evidence="3" type="primary">env</name>
</gene>
<feature type="compositionally biased region" description="Low complexity" evidence="1">
    <location>
        <begin position="9"/>
        <end position="29"/>
    </location>
</feature>
<evidence type="ECO:0000313" key="3">
    <source>
        <dbReference type="EMBL" id="AER92845.1"/>
    </source>
</evidence>
<sequence>CGDVKVIKSSSANGSSTNVSESSSNNASIEAEKEMRNCSFNTTTEIRDKTRKEYALFYRLDVVPLDKNKSDSMEKAGNSSEYVLINC</sequence>
<feature type="non-terminal residue" evidence="3">
    <location>
        <position position="87"/>
    </location>
</feature>
<dbReference type="GO" id="GO:0019031">
    <property type="term" value="C:viral envelope"/>
    <property type="evidence" value="ECO:0007669"/>
    <property type="project" value="UniProtKB-KW"/>
</dbReference>
<feature type="region of interest" description="Disordered" evidence="1">
    <location>
        <begin position="8"/>
        <end position="34"/>
    </location>
</feature>
<protein>
    <submittedName>
        <fullName evidence="3">Envelope glycoprotein</fullName>
    </submittedName>
</protein>
<keyword evidence="3" id="KW-0946">Virion</keyword>
<feature type="non-terminal residue" evidence="3">
    <location>
        <position position="1"/>
    </location>
</feature>
<accession>G8GBK7</accession>
<dbReference type="Gene3D" id="3.10.20.10">
    <property type="match status" value="1"/>
</dbReference>
<reference evidence="3" key="1">
    <citation type="submission" date="2011-06" db="EMBL/GenBank/DDBJ databases">
        <title>Characterization of variable regions of the env protein of the Human immunodeficiency virus type-1 subtype C obtained from individuals at different disease stages in Sub-Saharan Africa.</title>
        <authorList>
            <person name="Cenci A."/>
            <person name="Tavoschi L."/>
            <person name="D' Avenio G."/>
            <person name="Narino P."/>
            <person name="Becattini S."/>
            <person name="Bernasconi D."/>
            <person name="Chiappi M."/>
            <person name="La Torre L."/>
            <person name="Sukati H."/>
            <person name="Vardas E."/>
            <person name="Lo Presti A."/>
            <person name="Ciccozzi M."/>
            <person name="Picconi O."/>
            <person name="Monini P."/>
            <person name="Ensoli B."/>
            <person name="Butto' S."/>
        </authorList>
    </citation>
    <scope>NUCLEOTIDE SEQUENCE</scope>
    <source>
        <strain evidence="3">SW61AV1V2</strain>
    </source>
</reference>
<evidence type="ECO:0000259" key="2">
    <source>
        <dbReference type="Pfam" id="PF00516"/>
    </source>
</evidence>
<dbReference type="InterPro" id="IPR000777">
    <property type="entry name" value="HIV1_Gp120"/>
</dbReference>
<feature type="domain" description="Human immunodeficiency virus 1 envelope glycoprotein Gp120" evidence="2">
    <location>
        <begin position="11"/>
        <end position="72"/>
    </location>
</feature>
<keyword evidence="3" id="KW-0261">Viral envelope protein</keyword>
<dbReference type="Pfam" id="PF00516">
    <property type="entry name" value="GP120"/>
    <property type="match status" value="1"/>
</dbReference>